<reference evidence="9" key="1">
    <citation type="submission" date="2016-06" db="UniProtKB">
        <authorList>
            <consortium name="WormBaseParasite"/>
        </authorList>
    </citation>
    <scope>IDENTIFICATION</scope>
</reference>
<dbReference type="InterPro" id="IPR009030">
    <property type="entry name" value="Growth_fac_rcpt_cys_sf"/>
</dbReference>
<dbReference type="InterPro" id="IPR000152">
    <property type="entry name" value="EGF-type_Asp/Asn_hydroxyl_site"/>
</dbReference>
<dbReference type="GO" id="GO:0005509">
    <property type="term" value="F:calcium ion binding"/>
    <property type="evidence" value="ECO:0007669"/>
    <property type="project" value="InterPro"/>
</dbReference>
<evidence type="ECO:0000256" key="1">
    <source>
        <dbReference type="ARBA" id="ARBA00022536"/>
    </source>
</evidence>
<dbReference type="PROSITE" id="PS00010">
    <property type="entry name" value="ASX_HYDROXYL"/>
    <property type="match status" value="1"/>
</dbReference>
<gene>
    <name evidence="7" type="ORF">SSLN_LOCUS19073</name>
</gene>
<dbReference type="PROSITE" id="PS01187">
    <property type="entry name" value="EGF_CA"/>
    <property type="match status" value="1"/>
</dbReference>
<protein>
    <submittedName>
        <fullName evidence="9">EGF-like domain-containing protein</fullName>
    </submittedName>
</protein>
<keyword evidence="1 5" id="KW-0245">EGF-like domain</keyword>
<dbReference type="Proteomes" id="UP000275846">
    <property type="component" value="Unassembled WGS sequence"/>
</dbReference>
<dbReference type="InterPro" id="IPR018097">
    <property type="entry name" value="EGF_Ca-bd_CS"/>
</dbReference>
<reference evidence="7 8" key="2">
    <citation type="submission" date="2018-11" db="EMBL/GenBank/DDBJ databases">
        <authorList>
            <consortium name="Pathogen Informatics"/>
        </authorList>
    </citation>
    <scope>NUCLEOTIDE SEQUENCE [LARGE SCALE GENOMIC DNA]</scope>
    <source>
        <strain evidence="7 8">NST_G2</strain>
    </source>
</reference>
<evidence type="ECO:0000313" key="9">
    <source>
        <dbReference type="WBParaSite" id="SSLN_0001979701-mRNA-1"/>
    </source>
</evidence>
<dbReference type="OrthoDB" id="6229058at2759"/>
<dbReference type="InterPro" id="IPR052235">
    <property type="entry name" value="Nephronectin_domain"/>
</dbReference>
<keyword evidence="8" id="KW-1185">Reference proteome</keyword>
<dbReference type="InterPro" id="IPR049883">
    <property type="entry name" value="NOTCH1_EGF-like"/>
</dbReference>
<evidence type="ECO:0000256" key="5">
    <source>
        <dbReference type="PROSITE-ProRule" id="PRU00076"/>
    </source>
</evidence>
<evidence type="ECO:0000313" key="8">
    <source>
        <dbReference type="Proteomes" id="UP000275846"/>
    </source>
</evidence>
<evidence type="ECO:0000256" key="2">
    <source>
        <dbReference type="ARBA" id="ARBA00022729"/>
    </source>
</evidence>
<evidence type="ECO:0000256" key="3">
    <source>
        <dbReference type="ARBA" id="ARBA00022737"/>
    </source>
</evidence>
<accession>A0A183TRH5</accession>
<sequence length="163" mass="17948">MLLLDFSSVININECNQGLHRCQEHELCVNLPGYFRCQSVCPKGYRLAGELAGGVPNCVDIDECQVPEGGKRACPEGATCTNVPGSFRCQCADGRPPVGNTCQEAQKRLLPNHVASKLARIGYHSLMPVTYQYCDVSNETARTVFLDFTRRFLLSNPAICDFS</sequence>
<evidence type="ECO:0000256" key="4">
    <source>
        <dbReference type="ARBA" id="ARBA00023157"/>
    </source>
</evidence>
<keyword evidence="2" id="KW-0732">Signal</keyword>
<dbReference type="SMART" id="SM00181">
    <property type="entry name" value="EGF"/>
    <property type="match status" value="2"/>
</dbReference>
<keyword evidence="4" id="KW-1015">Disulfide bond</keyword>
<dbReference type="InterPro" id="IPR000742">
    <property type="entry name" value="EGF"/>
</dbReference>
<dbReference type="SMART" id="SM00179">
    <property type="entry name" value="EGF_CA"/>
    <property type="match status" value="2"/>
</dbReference>
<dbReference type="InterPro" id="IPR001881">
    <property type="entry name" value="EGF-like_Ca-bd_dom"/>
</dbReference>
<evidence type="ECO:0000259" key="6">
    <source>
        <dbReference type="PROSITE" id="PS50026"/>
    </source>
</evidence>
<dbReference type="PROSITE" id="PS50026">
    <property type="entry name" value="EGF_3"/>
    <property type="match status" value="1"/>
</dbReference>
<dbReference type="CDD" id="cd00054">
    <property type="entry name" value="EGF_CA"/>
    <property type="match status" value="2"/>
</dbReference>
<dbReference type="SUPFAM" id="SSF57184">
    <property type="entry name" value="Growth factor receptor domain"/>
    <property type="match status" value="1"/>
</dbReference>
<dbReference type="PANTHER" id="PTHR24050">
    <property type="entry name" value="PA14 DOMAIN-CONTAINING PROTEIN"/>
    <property type="match status" value="1"/>
</dbReference>
<evidence type="ECO:0000313" key="7">
    <source>
        <dbReference type="EMBL" id="VDM05459.1"/>
    </source>
</evidence>
<dbReference type="EMBL" id="UYSU01046172">
    <property type="protein sequence ID" value="VDM05459.1"/>
    <property type="molecule type" value="Genomic_DNA"/>
</dbReference>
<dbReference type="WBParaSite" id="SSLN_0001979701-mRNA-1">
    <property type="protein sequence ID" value="SSLN_0001979701-mRNA-1"/>
    <property type="gene ID" value="SSLN_0001979701"/>
</dbReference>
<dbReference type="PANTHER" id="PTHR24050:SF28">
    <property type="entry name" value="UROMODULIN-LIKE"/>
    <property type="match status" value="1"/>
</dbReference>
<dbReference type="STRING" id="70667.A0A183TRH5"/>
<dbReference type="AlphaFoldDB" id="A0A183TRH5"/>
<proteinExistence type="predicted"/>
<dbReference type="FunFam" id="2.10.25.10:FF:000038">
    <property type="entry name" value="Fibrillin 2"/>
    <property type="match status" value="2"/>
</dbReference>
<organism evidence="9">
    <name type="scientific">Schistocephalus solidus</name>
    <name type="common">Tapeworm</name>
    <dbReference type="NCBI Taxonomy" id="70667"/>
    <lineage>
        <taxon>Eukaryota</taxon>
        <taxon>Metazoa</taxon>
        <taxon>Spiralia</taxon>
        <taxon>Lophotrochozoa</taxon>
        <taxon>Platyhelminthes</taxon>
        <taxon>Cestoda</taxon>
        <taxon>Eucestoda</taxon>
        <taxon>Diphyllobothriidea</taxon>
        <taxon>Diphyllobothriidae</taxon>
        <taxon>Schistocephalus</taxon>
    </lineage>
</organism>
<comment type="caution">
    <text evidence="5">Lacks conserved residue(s) required for the propagation of feature annotation.</text>
</comment>
<name>A0A183TRH5_SCHSO</name>
<dbReference type="Pfam" id="PF07645">
    <property type="entry name" value="EGF_CA"/>
    <property type="match status" value="2"/>
</dbReference>
<feature type="domain" description="EGF-like" evidence="6">
    <location>
        <begin position="60"/>
        <end position="103"/>
    </location>
</feature>
<dbReference type="Gene3D" id="2.10.25.10">
    <property type="entry name" value="Laminin"/>
    <property type="match status" value="2"/>
</dbReference>
<keyword evidence="3" id="KW-0677">Repeat</keyword>